<keyword evidence="1" id="KW-0812">Transmembrane</keyword>
<organism evidence="2">
    <name type="scientific">marine sediment metagenome</name>
    <dbReference type="NCBI Taxonomy" id="412755"/>
    <lineage>
        <taxon>unclassified sequences</taxon>
        <taxon>metagenomes</taxon>
        <taxon>ecological metagenomes</taxon>
    </lineage>
</organism>
<dbReference type="EMBL" id="LAZR01001097">
    <property type="protein sequence ID" value="KKN50749.1"/>
    <property type="molecule type" value="Genomic_DNA"/>
</dbReference>
<keyword evidence="1" id="KW-0472">Membrane</keyword>
<sequence length="593" mass="67484">MVKLGRASNRSISISKGIIFTFLLVYFIIFGMIITNFIDGLKKSNPETVPVFLNYIPLLCYIGAIFSGIYFLIFIKNISTHRIRESHSRKKIKGASTYKQAILLIVMIIVFIPILSPLIDKGENNQNFSVYNDEWNGASKLKTIIETMGYDVLTVQSSLSATERLPDKNILLVILGPNQFYDPIFEIPYFINFFNESNSNSLLLAHDHGSTSTLLWEIFIANILGMIGTATSDLFPVTLFPDGILHDNASYYPTPQFPIIKDFDSSHPTTSGISQVILSVSSSAAGGPLVEFFGWDIIGSASSVYSFVDKNGNGRVDPDIDVLDLSFIGDLLTSQLMGDGFPSELFKLPLYSPFTPHVFLAKEFRNSRIFVSADASLFNNDLIDKEPYDNAQFAKNIIQWLTRDDPENYYVVFDEAHIRPESSRDLTSAGIFGFIMQYIVHLSTNPITAWIYPVLALYSLKKYLPKKDKKKEEDKIAAEEEKKEEMARYRTSSLFAQKIEEYRDKMKYAVALKLLYRRLERKLNSQLGGKKITIENVIDLVVAKDPTTSKLKIRRLTRFMDKILSIKEGRYKVRTEQDFEELFFEMDWAANNL</sequence>
<proteinExistence type="predicted"/>
<accession>A0A0F9R7I8</accession>
<keyword evidence="1" id="KW-1133">Transmembrane helix</keyword>
<protein>
    <recommendedName>
        <fullName evidence="3">DUF4350 domain-containing protein</fullName>
    </recommendedName>
</protein>
<feature type="transmembrane region" description="Helical" evidence="1">
    <location>
        <begin position="96"/>
        <end position="119"/>
    </location>
</feature>
<evidence type="ECO:0008006" key="3">
    <source>
        <dbReference type="Google" id="ProtNLM"/>
    </source>
</evidence>
<comment type="caution">
    <text evidence="2">The sequence shown here is derived from an EMBL/GenBank/DDBJ whole genome shotgun (WGS) entry which is preliminary data.</text>
</comment>
<reference evidence="2" key="1">
    <citation type="journal article" date="2015" name="Nature">
        <title>Complex archaea that bridge the gap between prokaryotes and eukaryotes.</title>
        <authorList>
            <person name="Spang A."/>
            <person name="Saw J.H."/>
            <person name="Jorgensen S.L."/>
            <person name="Zaremba-Niedzwiedzka K."/>
            <person name="Martijn J."/>
            <person name="Lind A.E."/>
            <person name="van Eijk R."/>
            <person name="Schleper C."/>
            <person name="Guy L."/>
            <person name="Ettema T.J."/>
        </authorList>
    </citation>
    <scope>NUCLEOTIDE SEQUENCE</scope>
</reference>
<feature type="transmembrane region" description="Helical" evidence="1">
    <location>
        <begin position="438"/>
        <end position="460"/>
    </location>
</feature>
<feature type="transmembrane region" description="Helical" evidence="1">
    <location>
        <begin position="12"/>
        <end position="35"/>
    </location>
</feature>
<dbReference type="AlphaFoldDB" id="A0A0F9R7I8"/>
<evidence type="ECO:0000313" key="2">
    <source>
        <dbReference type="EMBL" id="KKN50749.1"/>
    </source>
</evidence>
<gene>
    <name evidence="2" type="ORF">LCGC14_0629670</name>
</gene>
<feature type="transmembrane region" description="Helical" evidence="1">
    <location>
        <begin position="55"/>
        <end position="75"/>
    </location>
</feature>
<name>A0A0F9R7I8_9ZZZZ</name>
<evidence type="ECO:0000256" key="1">
    <source>
        <dbReference type="SAM" id="Phobius"/>
    </source>
</evidence>